<proteinExistence type="predicted"/>
<dbReference type="GO" id="GO:0003676">
    <property type="term" value="F:nucleic acid binding"/>
    <property type="evidence" value="ECO:0007669"/>
    <property type="project" value="InterPro"/>
</dbReference>
<keyword evidence="2" id="KW-0175">Coiled coil</keyword>
<feature type="region of interest" description="Disordered" evidence="3">
    <location>
        <begin position="231"/>
        <end position="258"/>
    </location>
</feature>
<dbReference type="InterPro" id="IPR026523">
    <property type="entry name" value="PNMA"/>
</dbReference>
<organism evidence="5 6">
    <name type="scientific">Mizuhopecten yessoensis</name>
    <name type="common">Japanese scallop</name>
    <name type="synonym">Patinopecten yessoensis</name>
    <dbReference type="NCBI Taxonomy" id="6573"/>
    <lineage>
        <taxon>Eukaryota</taxon>
        <taxon>Metazoa</taxon>
        <taxon>Spiralia</taxon>
        <taxon>Lophotrochozoa</taxon>
        <taxon>Mollusca</taxon>
        <taxon>Bivalvia</taxon>
        <taxon>Autobranchia</taxon>
        <taxon>Pteriomorphia</taxon>
        <taxon>Pectinida</taxon>
        <taxon>Pectinoidea</taxon>
        <taxon>Pectinidae</taxon>
        <taxon>Mizuhopecten</taxon>
    </lineage>
</organism>
<dbReference type="EMBL" id="NEDP02001207">
    <property type="protein sequence ID" value="OWF53814.1"/>
    <property type="molecule type" value="Genomic_DNA"/>
</dbReference>
<accession>A0A210QYK7</accession>
<name>A0A210QYK7_MIZYE</name>
<dbReference type="PROSITE" id="PS50158">
    <property type="entry name" value="ZF_CCHC"/>
    <property type="match status" value="1"/>
</dbReference>
<dbReference type="AlphaFoldDB" id="A0A210QYK7"/>
<dbReference type="PANTHER" id="PTHR23095">
    <property type="entry name" value="PARANEOPLASTIC ANTIGEN"/>
    <property type="match status" value="1"/>
</dbReference>
<dbReference type="InterPro" id="IPR001878">
    <property type="entry name" value="Znf_CCHC"/>
</dbReference>
<gene>
    <name evidence="5" type="ORF">KP79_PYT25452</name>
</gene>
<comment type="caution">
    <text evidence="5">The sequence shown here is derived from an EMBL/GenBank/DDBJ whole genome shotgun (WGS) entry which is preliminary data.</text>
</comment>
<dbReference type="Proteomes" id="UP000242188">
    <property type="component" value="Unassembled WGS sequence"/>
</dbReference>
<feature type="coiled-coil region" evidence="2">
    <location>
        <begin position="261"/>
        <end position="288"/>
    </location>
</feature>
<sequence>MSFDKSFSDKDVEVITATLLAMGYKPQEGQLSSEELRSWIRSKETIKDPKQEDGACALSTPTVTVSPPVRMSIFSGEEKDTSYDLWKHEVESLLLSHGEDVVTHALRRSLKGKAGIVVMHLGLRVSVRDILTKMDSIFGTVEKGEALLAQFYSARQKEGEDAASWSCRLEDILNKAVKGREVTYAYTGDMLRTMFWTGLRRDLKDITGHKYDAIQDFDQLVIAVRQVEQDLKKREEETQTKKPRTEDLKTTTKPNPACMASAEATDDIKEMKGMIKQLTADMTKMKKTTNQYQKFNSKSGDSKSWTNQQGQQPQQRHQFNSHQSELAQPHEDGPLCWRCGQRGHIKLGCRVRIDHLNGEKPTKKGSS</sequence>
<reference evidence="5 6" key="1">
    <citation type="journal article" date="2017" name="Nat. Ecol. Evol.">
        <title>Scallop genome provides insights into evolution of bilaterian karyotype and development.</title>
        <authorList>
            <person name="Wang S."/>
            <person name="Zhang J."/>
            <person name="Jiao W."/>
            <person name="Li J."/>
            <person name="Xun X."/>
            <person name="Sun Y."/>
            <person name="Guo X."/>
            <person name="Huan P."/>
            <person name="Dong B."/>
            <person name="Zhang L."/>
            <person name="Hu X."/>
            <person name="Sun X."/>
            <person name="Wang J."/>
            <person name="Zhao C."/>
            <person name="Wang Y."/>
            <person name="Wang D."/>
            <person name="Huang X."/>
            <person name="Wang R."/>
            <person name="Lv J."/>
            <person name="Li Y."/>
            <person name="Zhang Z."/>
            <person name="Liu B."/>
            <person name="Lu W."/>
            <person name="Hui Y."/>
            <person name="Liang J."/>
            <person name="Zhou Z."/>
            <person name="Hou R."/>
            <person name="Li X."/>
            <person name="Liu Y."/>
            <person name="Li H."/>
            <person name="Ning X."/>
            <person name="Lin Y."/>
            <person name="Zhao L."/>
            <person name="Xing Q."/>
            <person name="Dou J."/>
            <person name="Li Y."/>
            <person name="Mao J."/>
            <person name="Guo H."/>
            <person name="Dou H."/>
            <person name="Li T."/>
            <person name="Mu C."/>
            <person name="Jiang W."/>
            <person name="Fu Q."/>
            <person name="Fu X."/>
            <person name="Miao Y."/>
            <person name="Liu J."/>
            <person name="Yu Q."/>
            <person name="Li R."/>
            <person name="Liao H."/>
            <person name="Li X."/>
            <person name="Kong Y."/>
            <person name="Jiang Z."/>
            <person name="Chourrout D."/>
            <person name="Li R."/>
            <person name="Bao Z."/>
        </authorList>
    </citation>
    <scope>NUCLEOTIDE SEQUENCE [LARGE SCALE GENOMIC DNA]</scope>
    <source>
        <strain evidence="5 6">PY_sf001</strain>
    </source>
</reference>
<evidence type="ECO:0000256" key="3">
    <source>
        <dbReference type="SAM" id="MobiDB-lite"/>
    </source>
</evidence>
<feature type="compositionally biased region" description="Low complexity" evidence="3">
    <location>
        <begin position="308"/>
        <end position="318"/>
    </location>
</feature>
<protein>
    <submittedName>
        <fullName evidence="5">Paraneoplastic antigen Ma2</fullName>
    </submittedName>
</protein>
<evidence type="ECO:0000259" key="4">
    <source>
        <dbReference type="PROSITE" id="PS50158"/>
    </source>
</evidence>
<evidence type="ECO:0000313" key="6">
    <source>
        <dbReference type="Proteomes" id="UP000242188"/>
    </source>
</evidence>
<dbReference type="Pfam" id="PF14893">
    <property type="entry name" value="PNMA"/>
    <property type="match status" value="1"/>
</dbReference>
<feature type="compositionally biased region" description="Polar residues" evidence="3">
    <location>
        <begin position="294"/>
        <end position="307"/>
    </location>
</feature>
<dbReference type="OrthoDB" id="10063881at2759"/>
<dbReference type="GO" id="GO:0008270">
    <property type="term" value="F:zinc ion binding"/>
    <property type="evidence" value="ECO:0007669"/>
    <property type="project" value="UniProtKB-KW"/>
</dbReference>
<keyword evidence="6" id="KW-1185">Reference proteome</keyword>
<evidence type="ECO:0000313" key="5">
    <source>
        <dbReference type="EMBL" id="OWF53814.1"/>
    </source>
</evidence>
<evidence type="ECO:0000256" key="1">
    <source>
        <dbReference type="PROSITE-ProRule" id="PRU00047"/>
    </source>
</evidence>
<keyword evidence="1" id="KW-0479">Metal-binding</keyword>
<keyword evidence="1" id="KW-0863">Zinc-finger</keyword>
<evidence type="ECO:0000256" key="2">
    <source>
        <dbReference type="SAM" id="Coils"/>
    </source>
</evidence>
<keyword evidence="1" id="KW-0862">Zinc</keyword>
<feature type="region of interest" description="Disordered" evidence="3">
    <location>
        <begin position="294"/>
        <end position="329"/>
    </location>
</feature>
<dbReference type="InterPro" id="IPR048270">
    <property type="entry name" value="PNMA_C"/>
</dbReference>
<feature type="compositionally biased region" description="Basic and acidic residues" evidence="3">
    <location>
        <begin position="231"/>
        <end position="250"/>
    </location>
</feature>
<feature type="domain" description="CCHC-type" evidence="4">
    <location>
        <begin position="336"/>
        <end position="350"/>
    </location>
</feature>
<dbReference type="PANTHER" id="PTHR23095:SF46">
    <property type="entry name" value="GAG PROTEIN"/>
    <property type="match status" value="1"/>
</dbReference>